<dbReference type="GO" id="GO:0003838">
    <property type="term" value="F:sterol 24-C-methyltransferase activity"/>
    <property type="evidence" value="ECO:0007669"/>
    <property type="project" value="TreeGrafter"/>
</dbReference>
<organism evidence="3 4">
    <name type="scientific">Pelagomonas calceolata</name>
    <dbReference type="NCBI Taxonomy" id="35677"/>
    <lineage>
        <taxon>Eukaryota</taxon>
        <taxon>Sar</taxon>
        <taxon>Stramenopiles</taxon>
        <taxon>Ochrophyta</taxon>
        <taxon>Pelagophyceae</taxon>
        <taxon>Pelagomonadales</taxon>
        <taxon>Pelagomonadaceae</taxon>
        <taxon>Pelagomonas</taxon>
    </lineage>
</organism>
<dbReference type="SUPFAM" id="SSF53335">
    <property type="entry name" value="S-adenosyl-L-methionine-dependent methyltransferases"/>
    <property type="match status" value="1"/>
</dbReference>
<dbReference type="InterPro" id="IPR029063">
    <property type="entry name" value="SAM-dependent_MTases_sf"/>
</dbReference>
<evidence type="ECO:0000256" key="2">
    <source>
        <dbReference type="ARBA" id="ARBA00038188"/>
    </source>
</evidence>
<evidence type="ECO:0000256" key="1">
    <source>
        <dbReference type="ARBA" id="ARBA00022679"/>
    </source>
</evidence>
<dbReference type="PANTHER" id="PTHR44068:SF1">
    <property type="entry name" value="HYPOTHETICAL LOC100005854"/>
    <property type="match status" value="1"/>
</dbReference>
<name>A0A8J2X0P3_9STRA</name>
<dbReference type="InterPro" id="IPR050447">
    <property type="entry name" value="Erg6_SMT_methyltransf"/>
</dbReference>
<keyword evidence="1" id="KW-0808">Transferase</keyword>
<dbReference type="GO" id="GO:0016126">
    <property type="term" value="P:sterol biosynthetic process"/>
    <property type="evidence" value="ECO:0007669"/>
    <property type="project" value="TreeGrafter"/>
</dbReference>
<reference evidence="3" key="1">
    <citation type="submission" date="2021-11" db="EMBL/GenBank/DDBJ databases">
        <authorList>
            <consortium name="Genoscope - CEA"/>
            <person name="William W."/>
        </authorList>
    </citation>
    <scope>NUCLEOTIDE SEQUENCE</scope>
</reference>
<evidence type="ECO:0000313" key="4">
    <source>
        <dbReference type="Proteomes" id="UP000789595"/>
    </source>
</evidence>
<accession>A0A8J2X0P3</accession>
<evidence type="ECO:0000313" key="3">
    <source>
        <dbReference type="EMBL" id="CAH0373840.1"/>
    </source>
</evidence>
<dbReference type="AlphaFoldDB" id="A0A8J2X0P3"/>
<dbReference type="Pfam" id="PF13489">
    <property type="entry name" value="Methyltransf_23"/>
    <property type="match status" value="1"/>
</dbReference>
<dbReference type="GO" id="GO:0005783">
    <property type="term" value="C:endoplasmic reticulum"/>
    <property type="evidence" value="ECO:0007669"/>
    <property type="project" value="TreeGrafter"/>
</dbReference>
<comment type="caution">
    <text evidence="3">The sequence shown here is derived from an EMBL/GenBank/DDBJ whole genome shotgun (WGS) entry which is preliminary data.</text>
</comment>
<dbReference type="Gene3D" id="3.40.50.150">
    <property type="entry name" value="Vaccinia Virus protein VP39"/>
    <property type="match status" value="1"/>
</dbReference>
<dbReference type="EMBL" id="CAKKNE010000004">
    <property type="protein sequence ID" value="CAH0373840.1"/>
    <property type="molecule type" value="Genomic_DNA"/>
</dbReference>
<dbReference type="Proteomes" id="UP000789595">
    <property type="component" value="Unassembled WGS sequence"/>
</dbReference>
<keyword evidence="4" id="KW-1185">Reference proteome</keyword>
<comment type="similarity">
    <text evidence="2">Belongs to the class I-like SAM-binding methyltransferase superfamily. Erg6/SMT family.</text>
</comment>
<dbReference type="PANTHER" id="PTHR44068">
    <property type="entry name" value="ZGC:194242"/>
    <property type="match status" value="1"/>
</dbReference>
<dbReference type="CDD" id="cd02440">
    <property type="entry name" value="AdoMet_MTases"/>
    <property type="match status" value="1"/>
</dbReference>
<evidence type="ECO:0008006" key="5">
    <source>
        <dbReference type="Google" id="ProtNLM"/>
    </source>
</evidence>
<proteinExistence type="inferred from homology"/>
<sequence length="307" mass="33458">MAAQTPQTTGDFTNKQFSEQEVANKVIEQYSEAHARTFYKYVMGGGGYDIHYGMFRTATDGVFESSKNTNAALLRLLDQTRPVTKDSVVLDLGSGHGGLSHEIAQTFGCKVISFNISPEQNQMNLDEAKRLGVGELISVRCGDFNDRANFPPSDLGEVTHVISCEVFCHAASKPNLLADVRKIVQPGAALVFTDIMGADGADEKALKDFTDRNATTAMARPSQYLDWLKAAGFCHVGFFDGSGHLLPYFSAMLDVCHKQGAAMVKDGVPQPYLDKWVASLTDRVAIQKDKAVFAWGLFSARAPGPLY</sequence>
<gene>
    <name evidence="3" type="ORF">PECAL_4P10740</name>
</gene>
<protein>
    <recommendedName>
        <fullName evidence="5">Methyltransferase type 11 domain-containing protein</fullName>
    </recommendedName>
</protein>